<keyword evidence="4" id="KW-1185">Reference proteome</keyword>
<dbReference type="PANTHER" id="PTHR12526">
    <property type="entry name" value="GLYCOSYLTRANSFERASE"/>
    <property type="match status" value="1"/>
</dbReference>
<organism evidence="3 4">
    <name type="scientific">Sungkyunkwania multivorans</name>
    <dbReference type="NCBI Taxonomy" id="1173618"/>
    <lineage>
        <taxon>Bacteria</taxon>
        <taxon>Pseudomonadati</taxon>
        <taxon>Bacteroidota</taxon>
        <taxon>Flavobacteriia</taxon>
        <taxon>Flavobacteriales</taxon>
        <taxon>Flavobacteriaceae</taxon>
        <taxon>Sungkyunkwania</taxon>
    </lineage>
</organism>
<keyword evidence="3" id="KW-0328">Glycosyltransferase</keyword>
<dbReference type="RefSeq" id="WP_386404013.1">
    <property type="nucleotide sequence ID" value="NZ_JBHTJH010000004.1"/>
</dbReference>
<dbReference type="CDD" id="cd03801">
    <property type="entry name" value="GT4_PimA-like"/>
    <property type="match status" value="1"/>
</dbReference>
<protein>
    <submittedName>
        <fullName evidence="3">Glycosyltransferase family 4 protein</fullName>
        <ecNumber evidence="3">2.4.-.-</ecNumber>
    </submittedName>
</protein>
<name>A0ABW3CX58_9FLAO</name>
<evidence type="ECO:0000259" key="2">
    <source>
        <dbReference type="Pfam" id="PF00534"/>
    </source>
</evidence>
<comment type="caution">
    <text evidence="3">The sequence shown here is derived from an EMBL/GenBank/DDBJ whole genome shotgun (WGS) entry which is preliminary data.</text>
</comment>
<dbReference type="EMBL" id="JBHTJH010000004">
    <property type="protein sequence ID" value="MFD0861286.1"/>
    <property type="molecule type" value="Genomic_DNA"/>
</dbReference>
<dbReference type="Proteomes" id="UP001596978">
    <property type="component" value="Unassembled WGS sequence"/>
</dbReference>
<keyword evidence="1" id="KW-1133">Transmembrane helix</keyword>
<feature type="domain" description="Glycosyl transferase family 1" evidence="2">
    <location>
        <begin position="201"/>
        <end position="336"/>
    </location>
</feature>
<gene>
    <name evidence="3" type="ORF">ACFQ1M_03635</name>
</gene>
<dbReference type="EC" id="2.4.-.-" evidence="3"/>
<dbReference type="SUPFAM" id="SSF53756">
    <property type="entry name" value="UDP-Glycosyltransferase/glycogen phosphorylase"/>
    <property type="match status" value="1"/>
</dbReference>
<dbReference type="Pfam" id="PF00534">
    <property type="entry name" value="Glycos_transf_1"/>
    <property type="match status" value="1"/>
</dbReference>
<evidence type="ECO:0000313" key="4">
    <source>
        <dbReference type="Proteomes" id="UP001596978"/>
    </source>
</evidence>
<reference evidence="4" key="1">
    <citation type="journal article" date="2019" name="Int. J. Syst. Evol. Microbiol.">
        <title>The Global Catalogue of Microorganisms (GCM) 10K type strain sequencing project: providing services to taxonomists for standard genome sequencing and annotation.</title>
        <authorList>
            <consortium name="The Broad Institute Genomics Platform"/>
            <consortium name="The Broad Institute Genome Sequencing Center for Infectious Disease"/>
            <person name="Wu L."/>
            <person name="Ma J."/>
        </authorList>
    </citation>
    <scope>NUCLEOTIDE SEQUENCE [LARGE SCALE GENOMIC DNA]</scope>
    <source>
        <strain evidence="4">CCUG 62952</strain>
    </source>
</reference>
<proteinExistence type="predicted"/>
<keyword evidence="1" id="KW-0812">Transmembrane</keyword>
<dbReference type="InterPro" id="IPR001296">
    <property type="entry name" value="Glyco_trans_1"/>
</dbReference>
<accession>A0ABW3CX58</accession>
<keyword evidence="1" id="KW-0472">Membrane</keyword>
<keyword evidence="3" id="KW-0808">Transferase</keyword>
<sequence>MEDSRHSIIYIYPAPSTFIKKDIDFLSKNYAVKVPKHHWSNKWSTPINFFKQFLFLCRHLFHSKAVIVMFGGYWSFLPSLFGRLFKTPVFIILGGTDCVSFPSLGYGSLRKPVLRTFIKWSYQLCTKLIPVHESLVLSENKYFLKVAEQHQGYKHHFPGVRTDHEVIHNGFDPLFSLEGPHKKERNSFITVASINDMTRFKLKGIDIIFELAKVFKECSFTIIGMSKDVERQLPRIPKNVSMHPFLSQKVFKTYLYRSEFYLQLSISEGFPNALGEAMLCECIPIGTSVGAIPDIIDDTGFVITERDKDLTLALFEKILEMDDATRSHLRKKSRQRIIEEFNISERARRFEQLIDSH</sequence>
<dbReference type="GO" id="GO:0016757">
    <property type="term" value="F:glycosyltransferase activity"/>
    <property type="evidence" value="ECO:0007669"/>
    <property type="project" value="UniProtKB-KW"/>
</dbReference>
<dbReference type="Gene3D" id="3.40.50.2000">
    <property type="entry name" value="Glycogen Phosphorylase B"/>
    <property type="match status" value="2"/>
</dbReference>
<feature type="transmembrane region" description="Helical" evidence="1">
    <location>
        <begin position="60"/>
        <end position="77"/>
    </location>
</feature>
<dbReference type="PANTHER" id="PTHR12526:SF630">
    <property type="entry name" value="GLYCOSYLTRANSFERASE"/>
    <property type="match status" value="1"/>
</dbReference>
<evidence type="ECO:0000313" key="3">
    <source>
        <dbReference type="EMBL" id="MFD0861286.1"/>
    </source>
</evidence>
<evidence type="ECO:0000256" key="1">
    <source>
        <dbReference type="SAM" id="Phobius"/>
    </source>
</evidence>